<dbReference type="AlphaFoldDB" id="A0A2P2LBZ4"/>
<keyword evidence="1" id="KW-0732">Signal</keyword>
<organism evidence="3">
    <name type="scientific">Rhizophora mucronata</name>
    <name type="common">Asiatic mangrove</name>
    <dbReference type="NCBI Taxonomy" id="61149"/>
    <lineage>
        <taxon>Eukaryota</taxon>
        <taxon>Viridiplantae</taxon>
        <taxon>Streptophyta</taxon>
        <taxon>Embryophyta</taxon>
        <taxon>Tracheophyta</taxon>
        <taxon>Spermatophyta</taxon>
        <taxon>Magnoliopsida</taxon>
        <taxon>eudicotyledons</taxon>
        <taxon>Gunneridae</taxon>
        <taxon>Pentapetalae</taxon>
        <taxon>rosids</taxon>
        <taxon>fabids</taxon>
        <taxon>Malpighiales</taxon>
        <taxon>Rhizophoraceae</taxon>
        <taxon>Rhizophora</taxon>
    </lineage>
</organism>
<dbReference type="PANTHER" id="PTHR21573:SF0">
    <property type="entry name" value="ER MEMBRANE PROTEIN COMPLEX SUBUNIT 1"/>
    <property type="match status" value="1"/>
</dbReference>
<dbReference type="EMBL" id="GGEC01035009">
    <property type="protein sequence ID" value="MBX15493.1"/>
    <property type="molecule type" value="Transcribed_RNA"/>
</dbReference>
<evidence type="ECO:0000256" key="1">
    <source>
        <dbReference type="SAM" id="SignalP"/>
    </source>
</evidence>
<dbReference type="InterPro" id="IPR058545">
    <property type="entry name" value="Beta-prop_EMC1_1st"/>
</dbReference>
<feature type="chain" id="PRO_5015126992" evidence="1">
    <location>
        <begin position="24"/>
        <end position="92"/>
    </location>
</feature>
<dbReference type="PANTHER" id="PTHR21573">
    <property type="entry name" value="ER MEMBRANE PROTEIN COMPLEX SUBUNIT 1"/>
    <property type="match status" value="1"/>
</dbReference>
<dbReference type="InterPro" id="IPR026895">
    <property type="entry name" value="EMC1"/>
</dbReference>
<feature type="signal peptide" evidence="1">
    <location>
        <begin position="1"/>
        <end position="23"/>
    </location>
</feature>
<dbReference type="Pfam" id="PF25293">
    <property type="entry name" value="Beta-prop_EMC1_N"/>
    <property type="match status" value="1"/>
</dbReference>
<dbReference type="GO" id="GO:0034975">
    <property type="term" value="P:protein folding in endoplasmic reticulum"/>
    <property type="evidence" value="ECO:0007669"/>
    <property type="project" value="TreeGrafter"/>
</dbReference>
<accession>A0A2P2LBZ4</accession>
<proteinExistence type="predicted"/>
<name>A0A2P2LBZ4_RHIMU</name>
<protein>
    <submittedName>
        <fullName evidence="3">Uncharacterized protein MANES_03G061800</fullName>
    </submittedName>
</protein>
<evidence type="ECO:0000259" key="2">
    <source>
        <dbReference type="Pfam" id="PF25293"/>
    </source>
</evidence>
<evidence type="ECO:0000313" key="3">
    <source>
        <dbReference type="EMBL" id="MBX15493.1"/>
    </source>
</evidence>
<dbReference type="GO" id="GO:0072546">
    <property type="term" value="C:EMC complex"/>
    <property type="evidence" value="ECO:0007669"/>
    <property type="project" value="InterPro"/>
</dbReference>
<feature type="domain" description="EMC1 first beta-propeller" evidence="2">
    <location>
        <begin position="24"/>
        <end position="76"/>
    </location>
</feature>
<reference evidence="3" key="1">
    <citation type="submission" date="2018-02" db="EMBL/GenBank/DDBJ databases">
        <title>Rhizophora mucronata_Transcriptome.</title>
        <authorList>
            <person name="Meera S.P."/>
            <person name="Sreeshan A."/>
            <person name="Augustine A."/>
        </authorList>
    </citation>
    <scope>NUCLEOTIDE SEQUENCE</scope>
    <source>
        <tissue evidence="3">Leaf</tissue>
    </source>
</reference>
<sequence length="92" mass="10507">MAMAVRVLLTLLLLVSTVCPSFSIYEDQVGLMDWHQQYIGKVKHAVFHTHKTGRKRVVVSTEENVIASLDLRHGEICESFYFSVELVVFIII</sequence>